<evidence type="ECO:0000313" key="7">
    <source>
        <dbReference type="Proteomes" id="UP000748756"/>
    </source>
</evidence>
<dbReference type="Proteomes" id="UP000748756">
    <property type="component" value="Unassembled WGS sequence"/>
</dbReference>
<feature type="domain" description="MI" evidence="5">
    <location>
        <begin position="796"/>
        <end position="940"/>
    </location>
</feature>
<feature type="compositionally biased region" description="Acidic residues" evidence="4">
    <location>
        <begin position="308"/>
        <end position="422"/>
    </location>
</feature>
<reference evidence="6" key="1">
    <citation type="journal article" date="2020" name="Fungal Divers.">
        <title>Resolving the Mortierellaceae phylogeny through synthesis of multi-gene phylogenetics and phylogenomics.</title>
        <authorList>
            <person name="Vandepol N."/>
            <person name="Liber J."/>
            <person name="Desiro A."/>
            <person name="Na H."/>
            <person name="Kennedy M."/>
            <person name="Barry K."/>
            <person name="Grigoriev I.V."/>
            <person name="Miller A.N."/>
            <person name="O'Donnell K."/>
            <person name="Stajich J.E."/>
            <person name="Bonito G."/>
        </authorList>
    </citation>
    <scope>NUCLEOTIDE SEQUENCE</scope>
    <source>
        <strain evidence="6">NRRL 6426</strain>
    </source>
</reference>
<dbReference type="Gene3D" id="1.25.40.180">
    <property type="match status" value="1"/>
</dbReference>
<proteinExistence type="inferred from homology"/>
<gene>
    <name evidence="6" type="primary">SGD1</name>
    <name evidence="6" type="ORF">BG015_011360</name>
</gene>
<sequence length="1046" mass="115255">MAPPFYRGGGRGGGRGGRGGRGGGRGHARYGVAPGGRLKTSTTNLPSALSEEMEQNSSTFFADGDDRDFSKKFKNKAAGRKARRKQERAEKKKHRAPTLSKVEILARQQHMEPQIKTGNNNNKDSSNKNKRRKLGQDQLEIDLNEHEGETLVTDIGKKAASSKSKITKAAKEDKKPALSKDVKDMDARRLEKLAKSNPAFYAMLQEDGVVAGGGPGFEEGFDEDEQYIRHYEKKLGLKRKDSGKLASKKSFLDDGLGDLLEGIELGSRGKNAAAAPRKAAVASSASTIKATAKPASSAASKKRKVQEVESEVEDGNENDDEDEDDLDGSEEEDGFGSFDEELEGIDPEDMDDSELDEDEDEMMGMDSDEEGMESFDEELEGVGSESDEDDDEDLEGFDDEDSELGSEDADAEESEDGEESDREDAGSKPKAAPAAQTGKYLPPHLRAAAAAEAAGGASALAKAIPRQNTEELLRLRRQLQGLLNKLSESNIEAILMDIEALYRKYPRADVSETITDMILSAISSKANLLDSFVILYATVVASLYRLIGIEFAAHFIQTLVEQFDGHHALASSTKSTEMTDETLNAVKQCTNLIVLVSELYNMHVIACVLVYELIRWFMTELSELNVELVVKIVKTSGYQLRQDDPTTLKTIIQEFTVLANNASSKSGSGSAAPISSRTRFLLETLTALKANRMKGPSANSTTSGTITESTARMKKFLSGLSKKRTTFPSEPMRVGLTDIRQVGTKGKWWLVGSSWKNNMVGEESSRKSTSTTTADDMLEAEDELLKLARKNKMNTDVRRSIFVVLMSSEDYIDAFERLIKLNLKEVQQREIVRVLLHCAGNEMVHNPYYTLVGQRLCQHDHSFKITFQYSLWDLLREMGATDVGGMEKVKDGQVIGLDDGISNSDGKKVPLRRIVNISKMYAFLITSQDLSLVMLKTVTFTSLPAQPTLFFQLLMTNIILSSQPQQQKQQQEGSKEKPKQNAQAVADIFIRAAVNPTLAQGIIFFLQAFVRKGQVCQSEREKEVVKWGCNTVREVLQSAVNTGGRF</sequence>
<dbReference type="SUPFAM" id="SSF48371">
    <property type="entry name" value="ARM repeat"/>
    <property type="match status" value="1"/>
</dbReference>
<protein>
    <submittedName>
        <fullName evidence="6">Suppressor of glycerol defect</fullName>
    </submittedName>
</protein>
<dbReference type="PANTHER" id="PTHR18034:SF4">
    <property type="entry name" value="NUCLEOLAR MIF4G DOMAIN-CONTAINING PROTEIN 1"/>
    <property type="match status" value="1"/>
</dbReference>
<evidence type="ECO:0000256" key="3">
    <source>
        <dbReference type="ARBA" id="ARBA00023242"/>
    </source>
</evidence>
<feature type="compositionally biased region" description="Low complexity" evidence="4">
    <location>
        <begin position="267"/>
        <end position="299"/>
    </location>
</feature>
<dbReference type="GO" id="GO:0042274">
    <property type="term" value="P:ribosomal small subunit biogenesis"/>
    <property type="evidence" value="ECO:0007669"/>
    <property type="project" value="TreeGrafter"/>
</dbReference>
<dbReference type="Pfam" id="PF02854">
    <property type="entry name" value="MIF4G"/>
    <property type="match status" value="1"/>
</dbReference>
<keyword evidence="3" id="KW-0539">Nucleus</keyword>
<feature type="region of interest" description="Disordered" evidence="4">
    <location>
        <begin position="1"/>
        <end position="142"/>
    </location>
</feature>
<dbReference type="InterPro" id="IPR003891">
    <property type="entry name" value="Initiation_fac_eIF4g_MI"/>
</dbReference>
<keyword evidence="7" id="KW-1185">Reference proteome</keyword>
<dbReference type="SMART" id="SM00544">
    <property type="entry name" value="MA3"/>
    <property type="match status" value="1"/>
</dbReference>
<feature type="compositionally biased region" description="Basic and acidic residues" evidence="4">
    <location>
        <begin position="169"/>
        <end position="183"/>
    </location>
</feature>
<feature type="compositionally biased region" description="Basic residues" evidence="4">
    <location>
        <begin position="72"/>
        <end position="96"/>
    </location>
</feature>
<dbReference type="PROSITE" id="PS51366">
    <property type="entry name" value="MI"/>
    <property type="match status" value="1"/>
</dbReference>
<dbReference type="InterPro" id="IPR016024">
    <property type="entry name" value="ARM-type_fold"/>
</dbReference>
<name>A0A9P5V7X9_9FUNG</name>
<evidence type="ECO:0000256" key="2">
    <source>
        <dbReference type="ARBA" id="ARBA00006856"/>
    </source>
</evidence>
<evidence type="ECO:0000256" key="1">
    <source>
        <dbReference type="ARBA" id="ARBA00004604"/>
    </source>
</evidence>
<dbReference type="InterPro" id="IPR003890">
    <property type="entry name" value="MIF4G-like_typ-3"/>
</dbReference>
<dbReference type="GO" id="GO:0003723">
    <property type="term" value="F:RNA binding"/>
    <property type="evidence" value="ECO:0007669"/>
    <property type="project" value="InterPro"/>
</dbReference>
<feature type="region of interest" description="Disordered" evidence="4">
    <location>
        <begin position="154"/>
        <end position="183"/>
    </location>
</feature>
<comment type="similarity">
    <text evidence="2">Belongs to the CWC22 family.</text>
</comment>
<evidence type="ECO:0000256" key="4">
    <source>
        <dbReference type="SAM" id="MobiDB-lite"/>
    </source>
</evidence>
<organism evidence="6 7">
    <name type="scientific">Linnemannia schmuckeri</name>
    <dbReference type="NCBI Taxonomy" id="64567"/>
    <lineage>
        <taxon>Eukaryota</taxon>
        <taxon>Fungi</taxon>
        <taxon>Fungi incertae sedis</taxon>
        <taxon>Mucoromycota</taxon>
        <taxon>Mortierellomycotina</taxon>
        <taxon>Mortierellomycetes</taxon>
        <taxon>Mortierellales</taxon>
        <taxon>Mortierellaceae</taxon>
        <taxon>Linnemannia</taxon>
    </lineage>
</organism>
<feature type="region of interest" description="Disordered" evidence="4">
    <location>
        <begin position="267"/>
        <end position="439"/>
    </location>
</feature>
<accession>A0A9P5V7X9</accession>
<dbReference type="InterPro" id="IPR050781">
    <property type="entry name" value="CWC22_splicing_factor"/>
</dbReference>
<dbReference type="EMBL" id="JAAAUQ010000873">
    <property type="protein sequence ID" value="KAF9147052.1"/>
    <property type="molecule type" value="Genomic_DNA"/>
</dbReference>
<dbReference type="Pfam" id="PF02847">
    <property type="entry name" value="MA3"/>
    <property type="match status" value="1"/>
</dbReference>
<dbReference type="PANTHER" id="PTHR18034">
    <property type="entry name" value="CELL CYCLE CONTROL PROTEIN CWF22-RELATED"/>
    <property type="match status" value="1"/>
</dbReference>
<dbReference type="GO" id="GO:0005730">
    <property type="term" value="C:nucleolus"/>
    <property type="evidence" value="ECO:0007669"/>
    <property type="project" value="UniProtKB-SubCell"/>
</dbReference>
<dbReference type="AlphaFoldDB" id="A0A9P5V7X9"/>
<evidence type="ECO:0000313" key="6">
    <source>
        <dbReference type="EMBL" id="KAF9147052.1"/>
    </source>
</evidence>
<dbReference type="SMART" id="SM00543">
    <property type="entry name" value="MIF4G"/>
    <property type="match status" value="1"/>
</dbReference>
<feature type="compositionally biased region" description="Gly residues" evidence="4">
    <location>
        <begin position="7"/>
        <end position="25"/>
    </location>
</feature>
<comment type="caution">
    <text evidence="6">The sequence shown here is derived from an EMBL/GenBank/DDBJ whole genome shotgun (WGS) entry which is preliminary data.</text>
</comment>
<comment type="subcellular location">
    <subcellularLocation>
        <location evidence="1">Nucleus</location>
        <location evidence="1">Nucleolus</location>
    </subcellularLocation>
</comment>
<evidence type="ECO:0000259" key="5">
    <source>
        <dbReference type="PROSITE" id="PS51366"/>
    </source>
</evidence>
<dbReference type="OrthoDB" id="361797at2759"/>